<feature type="transmembrane region" description="Helical" evidence="6">
    <location>
        <begin position="6"/>
        <end position="25"/>
    </location>
</feature>
<dbReference type="EMBL" id="SDIL01000192">
    <property type="protein sequence ID" value="RXK34786.1"/>
    <property type="molecule type" value="Genomic_DNA"/>
</dbReference>
<feature type="region of interest" description="Disordered" evidence="5">
    <location>
        <begin position="585"/>
        <end position="623"/>
    </location>
</feature>
<keyword evidence="2 6" id="KW-0812">Transmembrane</keyword>
<gene>
    <name evidence="7" type="ORF">M231_07964</name>
</gene>
<dbReference type="AlphaFoldDB" id="A0A4Q1BAU8"/>
<feature type="transmembrane region" description="Helical" evidence="6">
    <location>
        <begin position="49"/>
        <end position="67"/>
    </location>
</feature>
<keyword evidence="8" id="KW-1185">Reference proteome</keyword>
<dbReference type="OMA" id="WIISFPP"/>
<accession>A0A4Q1BAU8</accession>
<dbReference type="InParanoid" id="A0A4Q1BAU8"/>
<feature type="transmembrane region" description="Helical" evidence="6">
    <location>
        <begin position="395"/>
        <end position="413"/>
    </location>
</feature>
<evidence type="ECO:0000256" key="6">
    <source>
        <dbReference type="SAM" id="Phobius"/>
    </source>
</evidence>
<dbReference type="PANTHER" id="PTHR12570">
    <property type="match status" value="1"/>
</dbReference>
<dbReference type="Proteomes" id="UP000289152">
    <property type="component" value="Unassembled WGS sequence"/>
</dbReference>
<proteinExistence type="predicted"/>
<protein>
    <submittedName>
        <fullName evidence="7">Uncharacterized protein</fullName>
    </submittedName>
</protein>
<dbReference type="OrthoDB" id="2504919at2759"/>
<evidence type="ECO:0000256" key="3">
    <source>
        <dbReference type="ARBA" id="ARBA00022989"/>
    </source>
</evidence>
<dbReference type="GO" id="GO:0016020">
    <property type="term" value="C:membrane"/>
    <property type="evidence" value="ECO:0007669"/>
    <property type="project" value="UniProtKB-SubCell"/>
</dbReference>
<feature type="compositionally biased region" description="Low complexity" evidence="5">
    <location>
        <begin position="497"/>
        <end position="508"/>
    </location>
</feature>
<name>A0A4Q1BAU8_TREME</name>
<feature type="compositionally biased region" description="Basic and acidic residues" evidence="5">
    <location>
        <begin position="607"/>
        <end position="622"/>
    </location>
</feature>
<evidence type="ECO:0000256" key="4">
    <source>
        <dbReference type="ARBA" id="ARBA00023136"/>
    </source>
</evidence>
<feature type="transmembrane region" description="Helical" evidence="6">
    <location>
        <begin position="103"/>
        <end position="124"/>
    </location>
</feature>
<feature type="transmembrane region" description="Helical" evidence="6">
    <location>
        <begin position="73"/>
        <end position="91"/>
    </location>
</feature>
<comment type="caution">
    <text evidence="7">The sequence shown here is derived from an EMBL/GenBank/DDBJ whole genome shotgun (WGS) entry which is preliminary data.</text>
</comment>
<dbReference type="SUPFAM" id="SSF103481">
    <property type="entry name" value="Multidrug resistance efflux transporter EmrE"/>
    <property type="match status" value="1"/>
</dbReference>
<feature type="compositionally biased region" description="Polar residues" evidence="5">
    <location>
        <begin position="262"/>
        <end position="279"/>
    </location>
</feature>
<dbReference type="VEuPathDB" id="FungiDB:TREMEDRAFT_73499"/>
<evidence type="ECO:0000256" key="1">
    <source>
        <dbReference type="ARBA" id="ARBA00004141"/>
    </source>
</evidence>
<evidence type="ECO:0000313" key="7">
    <source>
        <dbReference type="EMBL" id="RXK34786.1"/>
    </source>
</evidence>
<sequence>MGIPVAIAIIVGLLCSFIQSIGLTIQRKSHLIDECAPPCQRKRPIRRPLWLLGFGIYITSNIFSTIFQLDALPIVILAPLGAVSLIFNALLARTVLGDTFGPASIVGTALVTVGAVLIAVFGVVQESEHGLDELLVLFRRPAFVAFFTIQGVATAGVLLTAHFAIWTMNRHLNKEGRIRLEDQETPPSSSPPSNYASPYSPPAIPFRPTSNLRRWSSPISLQTSTIPTHPSYTDYNPRSSSPSNDINNTDHDPKHVRFADTSPLSLSPDASPNSTLSDAQQRTRTLAGLAFAAASGTLSGMSLVLAKAAVELLVITIDHFRTGRGENQFNRAQSWLLIAGLGVGALLQLVYLNYSLTFASPALICPLAFCFFNLSSIFDGLVFYDQFYRLRPHQIALVSIGVLILLIGVWVVSTIQPGQGVDVGTWVEDELSETSSLLDHSLSQAHSYTPYTDEPDSVVSTQEDATYHSTHASILPHVDTALAQAEGYDRHRRSEIDSPTSPTDPVSPRTARRRGPRYGTLLPDLAPPGAPTGFSIGLGAASPGFVLRSGSLNTQGPSAGERRRGRSRSENAAGLTAIMEAHPLPVESDGPQVEGDAAERTLAGWDASKRGERQERDRRRWSEGWWSGLLKRDGVKLPPEE</sequence>
<evidence type="ECO:0000256" key="5">
    <source>
        <dbReference type="SAM" id="MobiDB-lite"/>
    </source>
</evidence>
<feature type="compositionally biased region" description="Polar residues" evidence="5">
    <location>
        <begin position="222"/>
        <end position="247"/>
    </location>
</feature>
<feature type="transmembrane region" description="Helical" evidence="6">
    <location>
        <begin position="334"/>
        <end position="352"/>
    </location>
</feature>
<reference evidence="7 8" key="1">
    <citation type="submission" date="2016-06" db="EMBL/GenBank/DDBJ databases">
        <title>Evolution of pathogenesis and genome organization in the Tremellales.</title>
        <authorList>
            <person name="Cuomo C."/>
            <person name="Litvintseva A."/>
            <person name="Heitman J."/>
            <person name="Chen Y."/>
            <person name="Sun S."/>
            <person name="Springer D."/>
            <person name="Dromer F."/>
            <person name="Young S."/>
            <person name="Zeng Q."/>
            <person name="Chapman S."/>
            <person name="Gujja S."/>
            <person name="Saif S."/>
            <person name="Birren B."/>
        </authorList>
    </citation>
    <scope>NUCLEOTIDE SEQUENCE [LARGE SCALE GENOMIC DNA]</scope>
    <source>
        <strain evidence="7 8">ATCC 28783</strain>
    </source>
</reference>
<feature type="region of interest" description="Disordered" evidence="5">
    <location>
        <begin position="548"/>
        <end position="570"/>
    </location>
</feature>
<dbReference type="Pfam" id="PF05653">
    <property type="entry name" value="Mg_trans_NIPA"/>
    <property type="match status" value="2"/>
</dbReference>
<feature type="compositionally biased region" description="Basic and acidic residues" evidence="5">
    <location>
        <begin position="248"/>
        <end position="258"/>
    </location>
</feature>
<feature type="region of interest" description="Disordered" evidence="5">
    <location>
        <begin position="488"/>
        <end position="527"/>
    </location>
</feature>
<dbReference type="PANTHER" id="PTHR12570:SF86">
    <property type="entry name" value="ADR321CP"/>
    <property type="match status" value="1"/>
</dbReference>
<evidence type="ECO:0000313" key="8">
    <source>
        <dbReference type="Proteomes" id="UP000289152"/>
    </source>
</evidence>
<comment type="subcellular location">
    <subcellularLocation>
        <location evidence="1">Membrane</location>
        <topology evidence="1">Multi-pass membrane protein</topology>
    </subcellularLocation>
</comment>
<feature type="region of interest" description="Disordered" evidence="5">
    <location>
        <begin position="181"/>
        <end position="202"/>
    </location>
</feature>
<organism evidence="7 8">
    <name type="scientific">Tremella mesenterica</name>
    <name type="common">Jelly fungus</name>
    <dbReference type="NCBI Taxonomy" id="5217"/>
    <lineage>
        <taxon>Eukaryota</taxon>
        <taxon>Fungi</taxon>
        <taxon>Dikarya</taxon>
        <taxon>Basidiomycota</taxon>
        <taxon>Agaricomycotina</taxon>
        <taxon>Tremellomycetes</taxon>
        <taxon>Tremellales</taxon>
        <taxon>Tremellaceae</taxon>
        <taxon>Tremella</taxon>
    </lineage>
</organism>
<evidence type="ECO:0000256" key="2">
    <source>
        <dbReference type="ARBA" id="ARBA00022692"/>
    </source>
</evidence>
<dbReference type="InterPro" id="IPR008521">
    <property type="entry name" value="Mg_trans_NIPA"/>
</dbReference>
<keyword evidence="4 6" id="KW-0472">Membrane</keyword>
<feature type="transmembrane region" description="Helical" evidence="6">
    <location>
        <begin position="144"/>
        <end position="167"/>
    </location>
</feature>
<dbReference type="GO" id="GO:0015095">
    <property type="term" value="F:magnesium ion transmembrane transporter activity"/>
    <property type="evidence" value="ECO:0007669"/>
    <property type="project" value="InterPro"/>
</dbReference>
<dbReference type="InterPro" id="IPR037185">
    <property type="entry name" value="EmrE-like"/>
</dbReference>
<keyword evidence="3 6" id="KW-1133">Transmembrane helix</keyword>
<feature type="region of interest" description="Disordered" evidence="5">
    <location>
        <begin position="222"/>
        <end position="279"/>
    </location>
</feature>
<feature type="transmembrane region" description="Helical" evidence="6">
    <location>
        <begin position="358"/>
        <end position="383"/>
    </location>
</feature>